<keyword evidence="1" id="KW-0675">Receptor</keyword>
<organism evidence="1 2">
    <name type="scientific">Artomyces pyxidatus</name>
    <dbReference type="NCBI Taxonomy" id="48021"/>
    <lineage>
        <taxon>Eukaryota</taxon>
        <taxon>Fungi</taxon>
        <taxon>Dikarya</taxon>
        <taxon>Basidiomycota</taxon>
        <taxon>Agaricomycotina</taxon>
        <taxon>Agaricomycetes</taxon>
        <taxon>Russulales</taxon>
        <taxon>Auriscalpiaceae</taxon>
        <taxon>Artomyces</taxon>
    </lineage>
</organism>
<dbReference type="Proteomes" id="UP000814140">
    <property type="component" value="Unassembled WGS sequence"/>
</dbReference>
<accession>A0ACB8SXS7</accession>
<protein>
    <submittedName>
        <fullName evidence="1">Fungal pheromone STE3G-protein-coupled receptor</fullName>
    </submittedName>
</protein>
<name>A0ACB8SXS7_9AGAM</name>
<proteinExistence type="predicted"/>
<evidence type="ECO:0000313" key="2">
    <source>
        <dbReference type="Proteomes" id="UP000814140"/>
    </source>
</evidence>
<reference evidence="1" key="1">
    <citation type="submission" date="2021-03" db="EMBL/GenBank/DDBJ databases">
        <authorList>
            <consortium name="DOE Joint Genome Institute"/>
            <person name="Ahrendt S."/>
            <person name="Looney B.P."/>
            <person name="Miyauchi S."/>
            <person name="Morin E."/>
            <person name="Drula E."/>
            <person name="Courty P.E."/>
            <person name="Chicoki N."/>
            <person name="Fauchery L."/>
            <person name="Kohler A."/>
            <person name="Kuo A."/>
            <person name="Labutti K."/>
            <person name="Pangilinan J."/>
            <person name="Lipzen A."/>
            <person name="Riley R."/>
            <person name="Andreopoulos W."/>
            <person name="He G."/>
            <person name="Johnson J."/>
            <person name="Barry K.W."/>
            <person name="Grigoriev I.V."/>
            <person name="Nagy L."/>
            <person name="Hibbett D."/>
            <person name="Henrissat B."/>
            <person name="Matheny P.B."/>
            <person name="Labbe J."/>
            <person name="Martin F."/>
        </authorList>
    </citation>
    <scope>NUCLEOTIDE SEQUENCE</scope>
    <source>
        <strain evidence="1">HHB10654</strain>
    </source>
</reference>
<sequence length="323" mass="36256">MYDPSNSAFSVFAFLGLVLSLIPFYWHLQAANVGTCLYMFWSALGCLNLFVNSRVWNGNTTNRAPVWCDISTRLILAENVAIPAAVLCITRQLLMVTSLTTGTVINKRREALIDLAVGLGIPIVEVALSYIVQGHRFDIAEDIGCWPAIINAAPAYPLLFAWPLIIAVVSASFGLCALYRFVYHGRELRRLLAVDKASKSRYIRLIILASSDVFGTIPMSVYNIYGDTTAIDPWVSWQWVHYDFSEVNVYPAAVWRASTRFVVVLEITRWSTVLCAFLFFVLFGTFSQEAIERYQRACRSVRSWVGRLVPCISPSPTQYVHAS</sequence>
<dbReference type="EMBL" id="MU277213">
    <property type="protein sequence ID" value="KAI0061250.1"/>
    <property type="molecule type" value="Genomic_DNA"/>
</dbReference>
<gene>
    <name evidence="1" type="ORF">BV25DRAFT_1805760</name>
</gene>
<comment type="caution">
    <text evidence="1">The sequence shown here is derived from an EMBL/GenBank/DDBJ whole genome shotgun (WGS) entry which is preliminary data.</text>
</comment>
<keyword evidence="2" id="KW-1185">Reference proteome</keyword>
<evidence type="ECO:0000313" key="1">
    <source>
        <dbReference type="EMBL" id="KAI0061250.1"/>
    </source>
</evidence>
<reference evidence="1" key="2">
    <citation type="journal article" date="2022" name="New Phytol.">
        <title>Evolutionary transition to the ectomycorrhizal habit in the genomes of a hyperdiverse lineage of mushroom-forming fungi.</title>
        <authorList>
            <person name="Looney B."/>
            <person name="Miyauchi S."/>
            <person name="Morin E."/>
            <person name="Drula E."/>
            <person name="Courty P.E."/>
            <person name="Kohler A."/>
            <person name="Kuo A."/>
            <person name="LaButti K."/>
            <person name="Pangilinan J."/>
            <person name="Lipzen A."/>
            <person name="Riley R."/>
            <person name="Andreopoulos W."/>
            <person name="He G."/>
            <person name="Johnson J."/>
            <person name="Nolan M."/>
            <person name="Tritt A."/>
            <person name="Barry K.W."/>
            <person name="Grigoriev I.V."/>
            <person name="Nagy L.G."/>
            <person name="Hibbett D."/>
            <person name="Henrissat B."/>
            <person name="Matheny P.B."/>
            <person name="Labbe J."/>
            <person name="Martin F.M."/>
        </authorList>
    </citation>
    <scope>NUCLEOTIDE SEQUENCE</scope>
    <source>
        <strain evidence="1">HHB10654</strain>
    </source>
</reference>